<gene>
    <name evidence="1" type="ORF">GCM10009547_29060</name>
</gene>
<dbReference type="EMBL" id="BAAAHE010000023">
    <property type="protein sequence ID" value="GAA0624110.1"/>
    <property type="molecule type" value="Genomic_DNA"/>
</dbReference>
<organism evidence="1 2">
    <name type="scientific">Sporichthya brevicatena</name>
    <dbReference type="NCBI Taxonomy" id="171442"/>
    <lineage>
        <taxon>Bacteria</taxon>
        <taxon>Bacillati</taxon>
        <taxon>Actinomycetota</taxon>
        <taxon>Actinomycetes</taxon>
        <taxon>Sporichthyales</taxon>
        <taxon>Sporichthyaceae</taxon>
        <taxon>Sporichthya</taxon>
    </lineage>
</organism>
<sequence>MVDQLVRDGWTRTDPPGGVPAWYVRNESAADPRWSCLTPTGGPWHPLKSEEYPSKSCGGRAEEQIVLTAERGPRVFVARFGPSGLTVDAAHKRDEEGVAAIRRTAVPGDY</sequence>
<proteinExistence type="predicted"/>
<name>A0ABN1GZ25_9ACTN</name>
<evidence type="ECO:0000313" key="2">
    <source>
        <dbReference type="Proteomes" id="UP001500957"/>
    </source>
</evidence>
<accession>A0ABN1GZ25</accession>
<evidence type="ECO:0000313" key="1">
    <source>
        <dbReference type="EMBL" id="GAA0624110.1"/>
    </source>
</evidence>
<reference evidence="1 2" key="1">
    <citation type="journal article" date="2019" name="Int. J. Syst. Evol. Microbiol.">
        <title>The Global Catalogue of Microorganisms (GCM) 10K type strain sequencing project: providing services to taxonomists for standard genome sequencing and annotation.</title>
        <authorList>
            <consortium name="The Broad Institute Genomics Platform"/>
            <consortium name="The Broad Institute Genome Sequencing Center for Infectious Disease"/>
            <person name="Wu L."/>
            <person name="Ma J."/>
        </authorList>
    </citation>
    <scope>NUCLEOTIDE SEQUENCE [LARGE SCALE GENOMIC DNA]</scope>
    <source>
        <strain evidence="1 2">JCM 10671</strain>
    </source>
</reference>
<keyword evidence="2" id="KW-1185">Reference proteome</keyword>
<protein>
    <submittedName>
        <fullName evidence="1">Uncharacterized protein</fullName>
    </submittedName>
</protein>
<comment type="caution">
    <text evidence="1">The sequence shown here is derived from an EMBL/GenBank/DDBJ whole genome shotgun (WGS) entry which is preliminary data.</text>
</comment>
<dbReference type="Proteomes" id="UP001500957">
    <property type="component" value="Unassembled WGS sequence"/>
</dbReference>